<dbReference type="GO" id="GO:0000981">
    <property type="term" value="F:DNA-binding transcription factor activity, RNA polymerase II-specific"/>
    <property type="evidence" value="ECO:0007669"/>
    <property type="project" value="InterPro"/>
</dbReference>
<dbReference type="RefSeq" id="XP_046119540.1">
    <property type="nucleotide sequence ID" value="XM_046264872.1"/>
</dbReference>
<feature type="compositionally biased region" description="Low complexity" evidence="5">
    <location>
        <begin position="63"/>
        <end position="75"/>
    </location>
</feature>
<proteinExistence type="predicted"/>
<evidence type="ECO:0000256" key="5">
    <source>
        <dbReference type="SAM" id="MobiDB-lite"/>
    </source>
</evidence>
<evidence type="ECO:0000313" key="7">
    <source>
        <dbReference type="EMBL" id="KAG9255616.1"/>
    </source>
</evidence>
<dbReference type="GO" id="GO:0008270">
    <property type="term" value="F:zinc ion binding"/>
    <property type="evidence" value="ECO:0007669"/>
    <property type="project" value="InterPro"/>
</dbReference>
<dbReference type="PROSITE" id="PS00463">
    <property type="entry name" value="ZN2_CY6_FUNGAL_1"/>
    <property type="match status" value="1"/>
</dbReference>
<comment type="caution">
    <text evidence="7">The sequence shown here is derived from an EMBL/GenBank/DDBJ whole genome shotgun (WGS) entry which is preliminary data.</text>
</comment>
<dbReference type="OrthoDB" id="5392779at2759"/>
<dbReference type="GO" id="GO:0003677">
    <property type="term" value="F:DNA binding"/>
    <property type="evidence" value="ECO:0007669"/>
    <property type="project" value="InterPro"/>
</dbReference>
<keyword evidence="2" id="KW-0805">Transcription regulation</keyword>
<organism evidence="7 8">
    <name type="scientific">Emericellopsis atlantica</name>
    <dbReference type="NCBI Taxonomy" id="2614577"/>
    <lineage>
        <taxon>Eukaryota</taxon>
        <taxon>Fungi</taxon>
        <taxon>Dikarya</taxon>
        <taxon>Ascomycota</taxon>
        <taxon>Pezizomycotina</taxon>
        <taxon>Sordariomycetes</taxon>
        <taxon>Hypocreomycetidae</taxon>
        <taxon>Hypocreales</taxon>
        <taxon>Bionectriaceae</taxon>
        <taxon>Emericellopsis</taxon>
    </lineage>
</organism>
<dbReference type="Proteomes" id="UP000887229">
    <property type="component" value="Unassembled WGS sequence"/>
</dbReference>
<sequence>MRTPEPASKKRKVRKGTHSCWECRRRKIKCTFARDSDPVCVNCEAKGASCVSQETPLDDDNLPTPSSHPASSKSSRPQDEALAQRLIRLEAMMGRLADPQSKANEYIYPRDMEDDLLETSAARHAILLDTQAPTPSQSASGSPYSRQYSSPAGPRLSEKLKQISRDLYALLPTGKLRSTLAYSSPGATTVLSGFHPATSPNIETQASLADPHYPTPDTHPVLITRRLLQYAVCVQNLSPVVFASIAADFHGKRPCHVLANWLGASEDWVLSSDPLIGSIEGIECLVLMTMIQGDAGQLRKAWMTCRRALSMAQLMGLDKKIPPPPRSLSSRHADPATLWFRIQCGDRYHSLILGLPFGSRNDPPFDPSSTPLDNLGKSYATVARKISERNEGVDQPDAYAVTQALDLQLENTACLVENTWWAIPDISAALSRSPLDMLSECSAIRLQVRHYTLLILLHLPYLMKGGDRYSFNRLTCMRASRAVLERFLAFRKDYIVYVAGRHIDYSALIAAMTLMLGHLGQVDPQRESDRSLVEATHESLLAMGQHKTDKLSSESAETIRAMLPILSGQGLDSDVHLSVPFLGTVNINPKPAPPVDAPSDALPAPASTLNGVGPADSAPFLSFDFNDFTFPASDNVAGDVANGIQAFNGDEYDVPGGWMDFPAGADNWTFQGVDTTYWTMLNQSFNEQHGS</sequence>
<protein>
    <recommendedName>
        <fullName evidence="6">Zn(2)-C6 fungal-type domain-containing protein</fullName>
    </recommendedName>
</protein>
<dbReference type="InterPro" id="IPR007219">
    <property type="entry name" value="XnlR_reg_dom"/>
</dbReference>
<dbReference type="InterPro" id="IPR036864">
    <property type="entry name" value="Zn2-C6_fun-type_DNA-bd_sf"/>
</dbReference>
<dbReference type="Pfam" id="PF00172">
    <property type="entry name" value="Zn_clus"/>
    <property type="match status" value="1"/>
</dbReference>
<dbReference type="InterPro" id="IPR001138">
    <property type="entry name" value="Zn2Cys6_DnaBD"/>
</dbReference>
<dbReference type="CDD" id="cd00067">
    <property type="entry name" value="GAL4"/>
    <property type="match status" value="1"/>
</dbReference>
<dbReference type="SUPFAM" id="SSF57701">
    <property type="entry name" value="Zn2/Cys6 DNA-binding domain"/>
    <property type="match status" value="1"/>
</dbReference>
<evidence type="ECO:0000256" key="4">
    <source>
        <dbReference type="ARBA" id="ARBA00023242"/>
    </source>
</evidence>
<keyword evidence="1" id="KW-0479">Metal-binding</keyword>
<evidence type="ECO:0000313" key="8">
    <source>
        <dbReference type="Proteomes" id="UP000887229"/>
    </source>
</evidence>
<dbReference type="EMBL" id="MU251250">
    <property type="protein sequence ID" value="KAG9255616.1"/>
    <property type="molecule type" value="Genomic_DNA"/>
</dbReference>
<keyword evidence="8" id="KW-1185">Reference proteome</keyword>
<feature type="region of interest" description="Disordered" evidence="5">
    <location>
        <begin position="129"/>
        <end position="154"/>
    </location>
</feature>
<dbReference type="SMART" id="SM00906">
    <property type="entry name" value="Fungal_trans"/>
    <property type="match status" value="1"/>
</dbReference>
<accession>A0A9P8CSC2</accession>
<dbReference type="SMART" id="SM00066">
    <property type="entry name" value="GAL4"/>
    <property type="match status" value="1"/>
</dbReference>
<keyword evidence="3" id="KW-0804">Transcription</keyword>
<evidence type="ECO:0000259" key="6">
    <source>
        <dbReference type="PROSITE" id="PS50048"/>
    </source>
</evidence>
<keyword evidence="4" id="KW-0539">Nucleus</keyword>
<dbReference type="AlphaFoldDB" id="A0A9P8CSC2"/>
<dbReference type="PANTHER" id="PTHR47840">
    <property type="entry name" value="ZN(II)2CYS6 TRANSCRIPTION FACTOR (EUROFUNG)-RELATED"/>
    <property type="match status" value="1"/>
</dbReference>
<dbReference type="PANTHER" id="PTHR47840:SF1">
    <property type="entry name" value="ZN(II)2CYS6 TRANSCRIPTION FACTOR (EUROFUNG)"/>
    <property type="match status" value="1"/>
</dbReference>
<dbReference type="Gene3D" id="4.10.240.10">
    <property type="entry name" value="Zn(2)-C6 fungal-type DNA-binding domain"/>
    <property type="match status" value="1"/>
</dbReference>
<evidence type="ECO:0000256" key="3">
    <source>
        <dbReference type="ARBA" id="ARBA00023163"/>
    </source>
</evidence>
<dbReference type="PROSITE" id="PS50048">
    <property type="entry name" value="ZN2_CY6_FUNGAL_2"/>
    <property type="match status" value="1"/>
</dbReference>
<feature type="region of interest" description="Disordered" evidence="5">
    <location>
        <begin position="51"/>
        <end position="80"/>
    </location>
</feature>
<name>A0A9P8CSC2_9HYPO</name>
<feature type="domain" description="Zn(2)-C6 fungal-type" evidence="6">
    <location>
        <begin position="19"/>
        <end position="52"/>
    </location>
</feature>
<evidence type="ECO:0000256" key="2">
    <source>
        <dbReference type="ARBA" id="ARBA00023015"/>
    </source>
</evidence>
<feature type="compositionally biased region" description="Polar residues" evidence="5">
    <location>
        <begin position="131"/>
        <end position="150"/>
    </location>
</feature>
<gene>
    <name evidence="7" type="ORF">F5Z01DRAFT_672921</name>
</gene>
<evidence type="ECO:0000256" key="1">
    <source>
        <dbReference type="ARBA" id="ARBA00022723"/>
    </source>
</evidence>
<dbReference type="CDD" id="cd12148">
    <property type="entry name" value="fungal_TF_MHR"/>
    <property type="match status" value="1"/>
</dbReference>
<dbReference type="GO" id="GO:0006351">
    <property type="term" value="P:DNA-templated transcription"/>
    <property type="evidence" value="ECO:0007669"/>
    <property type="project" value="InterPro"/>
</dbReference>
<dbReference type="GeneID" id="70295775"/>
<reference evidence="7" key="1">
    <citation type="journal article" date="2021" name="IMA Fungus">
        <title>Genomic characterization of three marine fungi, including Emericellopsis atlantica sp. nov. with signatures of a generalist lifestyle and marine biomass degradation.</title>
        <authorList>
            <person name="Hagestad O.C."/>
            <person name="Hou L."/>
            <person name="Andersen J.H."/>
            <person name="Hansen E.H."/>
            <person name="Altermark B."/>
            <person name="Li C."/>
            <person name="Kuhnert E."/>
            <person name="Cox R.J."/>
            <person name="Crous P.W."/>
            <person name="Spatafora J.W."/>
            <person name="Lail K."/>
            <person name="Amirebrahimi M."/>
            <person name="Lipzen A."/>
            <person name="Pangilinan J."/>
            <person name="Andreopoulos W."/>
            <person name="Hayes R.D."/>
            <person name="Ng V."/>
            <person name="Grigoriev I.V."/>
            <person name="Jackson S.A."/>
            <person name="Sutton T.D.S."/>
            <person name="Dobson A.D.W."/>
            <person name="Rama T."/>
        </authorList>
    </citation>
    <scope>NUCLEOTIDE SEQUENCE</scope>
    <source>
        <strain evidence="7">TS7</strain>
    </source>
</reference>